<sequence length="141" mass="16842">MQNCVNLWLRKLPDEIPKVAKFRGNNKIDKLIQDAQLNVNYDLDVIEWIPFDRFKDVKQIGKGGFGTVHYYARWIDGDIEKWDIENQQWKKYHKGKDVALKKFDNFMEIHFKIYTDANVATSIRFYRITQDPETHSYIVAK</sequence>
<dbReference type="AlphaFoldDB" id="A0A397IR76"/>
<gene>
    <name evidence="1" type="ORF">Glove_164g12</name>
</gene>
<dbReference type="EMBL" id="PQFF01000154">
    <property type="protein sequence ID" value="RHZ78451.1"/>
    <property type="molecule type" value="Genomic_DNA"/>
</dbReference>
<comment type="caution">
    <text evidence="1">The sequence shown here is derived from an EMBL/GenBank/DDBJ whole genome shotgun (WGS) entry which is preliminary data.</text>
</comment>
<name>A0A397IR76_9GLOM</name>
<proteinExistence type="predicted"/>
<keyword evidence="2" id="KW-1185">Reference proteome</keyword>
<evidence type="ECO:0008006" key="3">
    <source>
        <dbReference type="Google" id="ProtNLM"/>
    </source>
</evidence>
<dbReference type="Proteomes" id="UP000266861">
    <property type="component" value="Unassembled WGS sequence"/>
</dbReference>
<organism evidence="1 2">
    <name type="scientific">Diversispora epigaea</name>
    <dbReference type="NCBI Taxonomy" id="1348612"/>
    <lineage>
        <taxon>Eukaryota</taxon>
        <taxon>Fungi</taxon>
        <taxon>Fungi incertae sedis</taxon>
        <taxon>Mucoromycota</taxon>
        <taxon>Glomeromycotina</taxon>
        <taxon>Glomeromycetes</taxon>
        <taxon>Diversisporales</taxon>
        <taxon>Diversisporaceae</taxon>
        <taxon>Diversispora</taxon>
    </lineage>
</organism>
<evidence type="ECO:0000313" key="2">
    <source>
        <dbReference type="Proteomes" id="UP000266861"/>
    </source>
</evidence>
<evidence type="ECO:0000313" key="1">
    <source>
        <dbReference type="EMBL" id="RHZ78451.1"/>
    </source>
</evidence>
<protein>
    <recommendedName>
        <fullName evidence="3">Protein kinase domain-containing protein</fullName>
    </recommendedName>
</protein>
<accession>A0A397IR76</accession>
<dbReference type="SUPFAM" id="SSF56112">
    <property type="entry name" value="Protein kinase-like (PK-like)"/>
    <property type="match status" value="1"/>
</dbReference>
<dbReference type="Gene3D" id="1.10.10.1010">
    <property type="entry name" value="Intein homing endonuclease, domain IV"/>
    <property type="match status" value="1"/>
</dbReference>
<dbReference type="InterPro" id="IPR011009">
    <property type="entry name" value="Kinase-like_dom_sf"/>
</dbReference>
<reference evidence="1 2" key="1">
    <citation type="submission" date="2018-08" db="EMBL/GenBank/DDBJ databases">
        <title>Genome and evolution of the arbuscular mycorrhizal fungus Diversispora epigaea (formerly Glomus versiforme) and its bacterial endosymbionts.</title>
        <authorList>
            <person name="Sun X."/>
            <person name="Fei Z."/>
            <person name="Harrison M."/>
        </authorList>
    </citation>
    <scope>NUCLEOTIDE SEQUENCE [LARGE SCALE GENOMIC DNA]</scope>
    <source>
        <strain evidence="1 2">IT104</strain>
    </source>
</reference>
<dbReference type="OrthoDB" id="2374426at2759"/>